<reference evidence="2" key="1">
    <citation type="journal article" date="2012" name="Nat. Genet.">
        <title>Whole-genome sequence of Schistosoma haematobium.</title>
        <authorList>
            <person name="Young N.D."/>
            <person name="Jex A.R."/>
            <person name="Li B."/>
            <person name="Liu S."/>
            <person name="Yang L."/>
            <person name="Xiong Z."/>
            <person name="Li Y."/>
            <person name="Cantacessi C."/>
            <person name="Hall R.S."/>
            <person name="Xu X."/>
            <person name="Chen F."/>
            <person name="Wu X."/>
            <person name="Zerlotini A."/>
            <person name="Oliveira G."/>
            <person name="Hofmann A."/>
            <person name="Zhang G."/>
            <person name="Fang X."/>
            <person name="Kang Y."/>
            <person name="Campbell B.E."/>
            <person name="Loukas A."/>
            <person name="Ranganathan S."/>
            <person name="Rollinson D."/>
            <person name="Rinaldi G."/>
            <person name="Brindley P.J."/>
            <person name="Yang H."/>
            <person name="Wang J."/>
            <person name="Wang J."/>
            <person name="Gasser R.B."/>
        </authorList>
    </citation>
    <scope>NUCLEOTIDE SEQUENCE [LARGE SCALE GENOMIC DNA]</scope>
</reference>
<dbReference type="EMBL" id="KL251570">
    <property type="protein sequence ID" value="KGB40744.1"/>
    <property type="molecule type" value="Genomic_DNA"/>
</dbReference>
<evidence type="ECO:0000256" key="1">
    <source>
        <dbReference type="SAM" id="MobiDB-lite"/>
    </source>
</evidence>
<sequence length="3077" mass="346490">MDFTVPRTYYTEWWNINTHRCNHINRPPVNQEMYGYGRSFVGDWARTGAVSISHVSDKFQIESQMSTKLVGKLQYFHNPVPLLPTHYSYSLSGTNKSSFNYDQQLEGEERGKNKKLVDSSTVRDYGYEQLLNDYILGEQACAAFLCGKLQGLLRANISKFMQINHDINGRNDDVIVADAKYNSISHNFIEQLFDMSEKGLNDCDSVDSQNKLIKRIQKLIVSGTKSTDSFPGSLLSSLNPNSTSGTAIVRNNQPSTKRRRLTTKPSKATKATAVEIGEGVDISASGKSEQLLPCTIGRLLYPAHSSLSSSISSSSTTLCGSDNLTLESDYSRLLASFDPLVIRLASRIVNPNYLGNGLLCNVRAHNYQSSTNHSDILLWHSLQTNSFCIGKTSNLLKTNIHESNRFSIIPIPLTKLSSRSFCELDASFSESSEKIDIVGRLLPTPGSKTNVVHMQIKINEPNMSNSCIENVSLIRMSSSNYVTSICMSRWIPGEWCMVGNYLDGKRDRRASIRLYNSEDTRLPMWSGHVNLGNYMENITKENSLCLESIASSSYKQDPVQSDIESYCTCTSRKHLLHQHYPNYHWLRVGFGSYPGELCLTTTRRILIFDTRTAPSCAYQLFNTSERSSLLNSNDHITYSPPKWIGDVYVLTGGYYSMVLLDKRMPNRTVLHWSHNLTKPLAYLTWTEIDKHYRSTHDIPQFLISMTSQYPADMSTFGLNFNSFSGPQYIGPCLSGTPLTSLVSSFRSNDLFQFYNQNSLLKRRLQSSICGITTHYSPDDTKKQFHTLLLTPYGDLFDYCAYLTSDGINTNDYDIVESYQVKSQTIITNWLSELSCEPENKQHVKNSEENAKLYKQSELKNHTGTLNLNNIVSERRQSVTNKLNNESIVEESTTDSNTNNDDYFTLKRRLNTSESFNNSSMEYSKWLLSDLKSIWDYDQGDKLKYEDQNALGFTSMFFDSLTENRMQEEMIHQKLITNNDLNELLDQRLIKFKKLYIANAFTKSVGDCNERWPWEYKYSFCHQSNMSSLVSHWKRFISACSTPATSVGGNSGPYLASNSSGSGSSGVTPASQNSFQKSSVEWECLNETVNLLLKTCPVSRSAILDHLAPLYIDYFVTWWHVNSGTATNRNINFESQNLHKAEIVLQGLLKTINSLITYKGVTDHLIGAVCSWCLVLIRPVCTAPPTQLLSNLMDLLGSRSRQQSGSKSSSTLGRTLNNSLISTSRKTLHKSGMHNISSTDNNINDRNRLNIIKGTNYRYGKKRRSDLHSLSSFSPTSTSCHQLIIVSDSDSCSISSSDEENELVGVSGVDVVVSVKRNDGTLPSANICFDTSDASEFKSLSTNSDTRDRSDDNKLNSISCNTRNIGLDSNDQIFSPLRKQDCNSVGGNTIDLDFGSTSAVNQQILGLWVKCPVLIDLLNIACNCLLCPDIRLSSVQALLASSTVPIWDNSLENSKHCHLLANSVLPHWIVIWLLYQATSRNNLMSTGIQKLNELCSLILTSVLHPFRPNVLQCTLLPDTLGGYFYQSNFDLDFWITVCLTHLLFLGDSVPEFLGDWLRTKLEPLSAYALLISNEASLDNDNVNKQNPLTQQTRLLNLIINLSLISVPIPPQSPSDQQIPINNVLSTTELTMDHHPWRYSYLPKGFNYGMTPGSCRPPCVIKEVDCKSIPSHFSVPHMPPRNMNPMLPTLCHLPLPLNNMLNSNLPTGQSNFTPLRSSFSQQFEIPVRRPPPLLQVPVSIPSNRSTLNDSHPMLTGAVLLFSERQSNNYLPASRQPTSLLWILSLVRRIKSVTLSVIIDNFITLTPFQLFALFQNQHEFTYQSAARMIELLVKSILQAPVGSNVERLLIYLVNVCESESSQLCSTSTSSVIPTTTSTTSSDFEDVYCSDAKRPKLNSDDQLSQRHQSLLEYHKFFNNFLSYCREILRILCDTAIFLTYSSSETADSLDRGGCEGLLRAALRLSNPPPPSLFYNKIINITTTTNITDTNITVSNDELSCKFLPFSNFKCYLFQKLVSGNSLQNSSCAQLILSLGFTLDPSLIEYLLFYLCCWRSVKTKTDPNENSYTSRVSMKSAKSSSFAQLTFCPLMLFFPVLNEIQTIWVARTSSRPPPLTATTTGSLTIPPVQPTDALVTDVLRPSIFPIMSIRHKYLLMSSHRMDSNNNALSFLYPNGVLYIHQLLANKYFPLLWSSLEKGDREFRISVLRNLLWLVNKEFILIGKNSGHPRILFALGAQLDEIVKMMLKNVDLQCLDLLLSLCECIFCTFRFLPTNHLAPSTTTTLNQSMKLSESSHYYHLTRFRDGLKNSGVLKTNGRLHCHYGSHQTFGLILLSPTQCMQLANSFVQLTSRLIFMMNDAHLPSESSSLPSCNHLYVFGRFRNLLNLLFTTIQSTVFRSAMMRLIPKVILSSRLNPYMDDLLKNNIHTMDYFSGDLFDSNLSYLPSNCFINTRRNNAQISSQFCNDNSMVLTNNPPKKIGHLFDDQNDLIRGQLKPRINNNNTVTQKEFSSTRILTRRGPGESSLGLGYHSTENKMLITSNNDELYTTNYQLSGWLHWLNFIRFIIIDDRHLYHLCNVEFRNPSIYSNGICTTYQFSNCFDLQLQQINLVNNHQLISGLEDVVIQGAGIHLPQTSITTLSYPSLNFVLPPSGFSLERVLSILSFFCPEVKQLMSGNNNLSTVLANASSSNNGKLSIDPRNKLVQLPSQGVLELSVVLSKLNLKTYGLPPLYHPLPVYASYFTESSVLNFLDPMSLLSTPKIVLGLLMGLEAVWASPLAPRISIPMGIKCLTKMDNGTYVEQAFPVLGASDVCNTHARKITVDYAYRRLDTNSTIFKFTSKLLFCLMEVCCLQDCLEKIQQREQQQEQTNKKSFVSDRSPREQLLQQADKNHQQNFITQWCSPLDCLLRCLTPREFAILVSDIRRNLRLRIAFYHIKQRKAIDMLYPENSGVGSDQLPLAMTLNPLPPTPAFITPGLLIALIQAHLMEDGIADCLGPLIHSMEVLTQCPTATKQRLVDEHKKPHHNSSTNCPSEKQSLSNSKIIKADDSDIVNADNGDREDLIEEQDTIFEEINVNGEEFVIVK</sequence>
<organism evidence="2">
    <name type="scientific">Schistosoma haematobium</name>
    <name type="common">Blood fluke</name>
    <dbReference type="NCBI Taxonomy" id="6185"/>
    <lineage>
        <taxon>Eukaryota</taxon>
        <taxon>Metazoa</taxon>
        <taxon>Spiralia</taxon>
        <taxon>Lophotrochozoa</taxon>
        <taxon>Platyhelminthes</taxon>
        <taxon>Trematoda</taxon>
        <taxon>Digenea</taxon>
        <taxon>Strigeidida</taxon>
        <taxon>Schistosomatoidea</taxon>
        <taxon>Schistosomatidae</taxon>
        <taxon>Schistosoma</taxon>
    </lineage>
</organism>
<feature type="compositionally biased region" description="Polar residues" evidence="1">
    <location>
        <begin position="3019"/>
        <end position="3033"/>
    </location>
</feature>
<evidence type="ECO:0000313" key="2">
    <source>
        <dbReference type="EMBL" id="KGB40744.1"/>
    </source>
</evidence>
<name>A0A095A595_SCHHA</name>
<accession>A0A095A595</accession>
<feature type="region of interest" description="Disordered" evidence="1">
    <location>
        <begin position="3009"/>
        <end position="3033"/>
    </location>
</feature>
<gene>
    <name evidence="2" type="ORF">MS3_09226</name>
</gene>
<proteinExistence type="predicted"/>
<dbReference type="STRING" id="6185.A0A095A595"/>
<protein>
    <submittedName>
        <fullName evidence="2">Uncharacterized protein</fullName>
    </submittedName>
</protein>